<evidence type="ECO:0000256" key="7">
    <source>
        <dbReference type="ARBA" id="ARBA00023310"/>
    </source>
</evidence>
<dbReference type="GO" id="GO:0005524">
    <property type="term" value="F:ATP binding"/>
    <property type="evidence" value="ECO:0007669"/>
    <property type="project" value="UniProtKB-UniRule"/>
</dbReference>
<comment type="function">
    <text evidence="8">Produces ATP from ADP in the presence of a proton gradient across the membrane.</text>
</comment>
<keyword evidence="5 8" id="KW-0472">Membrane</keyword>
<dbReference type="PANTHER" id="PTHR13822">
    <property type="entry name" value="ATP SYNTHASE DELTA/EPSILON CHAIN"/>
    <property type="match status" value="1"/>
</dbReference>
<evidence type="ECO:0000256" key="8">
    <source>
        <dbReference type="HAMAP-Rule" id="MF_00530"/>
    </source>
</evidence>
<keyword evidence="4 8" id="KW-0406">Ion transport</keyword>
<dbReference type="GO" id="GO:0012505">
    <property type="term" value="C:endomembrane system"/>
    <property type="evidence" value="ECO:0007669"/>
    <property type="project" value="UniProtKB-SubCell"/>
</dbReference>
<dbReference type="SUPFAM" id="SSF51344">
    <property type="entry name" value="Epsilon subunit of F1F0-ATP synthase N-terminal domain"/>
    <property type="match status" value="1"/>
</dbReference>
<proteinExistence type="inferred from homology"/>
<feature type="domain" description="ATP synthase F1 complex delta/epsilon subunit N-terminal" evidence="10">
    <location>
        <begin position="1"/>
        <end position="80"/>
    </location>
</feature>
<dbReference type="GO" id="GO:0046933">
    <property type="term" value="F:proton-transporting ATP synthase activity, rotational mechanism"/>
    <property type="evidence" value="ECO:0007669"/>
    <property type="project" value="UniProtKB-UniRule"/>
</dbReference>
<dbReference type="Gene3D" id="2.60.15.10">
    <property type="entry name" value="F0F1 ATP synthase delta/epsilon subunit, N-terminal"/>
    <property type="match status" value="1"/>
</dbReference>
<dbReference type="Pfam" id="PF02823">
    <property type="entry name" value="ATP-synt_DE_N"/>
    <property type="match status" value="1"/>
</dbReference>
<sequence length="130" mass="14508">MKLKVVSSSQELLTTDKVDAVFVTTTDGEIGLLPGHVNLVATLEVGEMRYKLNGEFHPVLISGGIVQFKDDEILILADEADLPDNLVKEEISSAIRNAEEQLSGELEPAELIQLEKKLRYEKFKERRVLS</sequence>
<keyword evidence="8" id="KW-1003">Cell membrane</keyword>
<evidence type="ECO:0000259" key="10">
    <source>
        <dbReference type="Pfam" id="PF02823"/>
    </source>
</evidence>
<reference evidence="11" key="1">
    <citation type="submission" date="2020-04" db="EMBL/GenBank/DDBJ databases">
        <authorList>
            <person name="Zhang T."/>
        </authorList>
    </citation>
    <scope>NUCLEOTIDE SEQUENCE</scope>
    <source>
        <strain evidence="11">HKST-UBA14</strain>
    </source>
</reference>
<evidence type="ECO:0000256" key="1">
    <source>
        <dbReference type="ARBA" id="ARBA00004184"/>
    </source>
</evidence>
<comment type="similarity">
    <text evidence="2 8 9">Belongs to the ATPase epsilon chain family.</text>
</comment>
<name>A0A955L5C7_9BACT</name>
<dbReference type="GO" id="GO:0005886">
    <property type="term" value="C:plasma membrane"/>
    <property type="evidence" value="ECO:0007669"/>
    <property type="project" value="UniProtKB-SubCell"/>
</dbReference>
<evidence type="ECO:0000256" key="5">
    <source>
        <dbReference type="ARBA" id="ARBA00023136"/>
    </source>
</evidence>
<evidence type="ECO:0000313" key="11">
    <source>
        <dbReference type="EMBL" id="MCA9383301.1"/>
    </source>
</evidence>
<keyword evidence="8" id="KW-0375">Hydrogen ion transport</keyword>
<comment type="subcellular location">
    <subcellularLocation>
        <location evidence="8">Cell membrane</location>
        <topology evidence="8">Peripheral membrane protein</topology>
    </subcellularLocation>
    <subcellularLocation>
        <location evidence="1">Endomembrane system</location>
        <topology evidence="1">Peripheral membrane protein</topology>
    </subcellularLocation>
</comment>
<dbReference type="HAMAP" id="MF_00530">
    <property type="entry name" value="ATP_synth_epsil_bac"/>
    <property type="match status" value="1"/>
</dbReference>
<gene>
    <name evidence="8 11" type="primary">atpC</name>
    <name evidence="11" type="ORF">KC909_02970</name>
</gene>
<dbReference type="GO" id="GO:0045259">
    <property type="term" value="C:proton-transporting ATP synthase complex"/>
    <property type="evidence" value="ECO:0007669"/>
    <property type="project" value="UniProtKB-KW"/>
</dbReference>
<protein>
    <recommendedName>
        <fullName evidence="8">ATP synthase epsilon chain</fullName>
    </recommendedName>
    <alternativeName>
        <fullName evidence="8">ATP synthase F1 sector epsilon subunit</fullName>
    </alternativeName>
    <alternativeName>
        <fullName evidence="8">F-ATPase epsilon subunit</fullName>
    </alternativeName>
</protein>
<comment type="subunit">
    <text evidence="8 9">F-type ATPases have 2 components, CF(1) - the catalytic core - and CF(0) - the membrane proton channel. CF(1) has five subunits: alpha(3), beta(3), gamma(1), delta(1), epsilon(1). CF(0) has three main subunits: a, b and c.</text>
</comment>
<keyword evidence="3 8" id="KW-0813">Transport</keyword>
<evidence type="ECO:0000256" key="3">
    <source>
        <dbReference type="ARBA" id="ARBA00022448"/>
    </source>
</evidence>
<dbReference type="PANTHER" id="PTHR13822:SF10">
    <property type="entry name" value="ATP SYNTHASE EPSILON CHAIN, CHLOROPLASTIC"/>
    <property type="match status" value="1"/>
</dbReference>
<evidence type="ECO:0000313" key="12">
    <source>
        <dbReference type="Proteomes" id="UP000783287"/>
    </source>
</evidence>
<keyword evidence="7 8" id="KW-0066">ATP synthesis</keyword>
<dbReference type="Proteomes" id="UP000783287">
    <property type="component" value="Unassembled WGS sequence"/>
</dbReference>
<organism evidence="11 12">
    <name type="scientific">Candidatus Dojkabacteria bacterium</name>
    <dbReference type="NCBI Taxonomy" id="2099670"/>
    <lineage>
        <taxon>Bacteria</taxon>
        <taxon>Candidatus Dojkabacteria</taxon>
    </lineage>
</organism>
<evidence type="ECO:0000256" key="2">
    <source>
        <dbReference type="ARBA" id="ARBA00005712"/>
    </source>
</evidence>
<evidence type="ECO:0000256" key="9">
    <source>
        <dbReference type="RuleBase" id="RU003656"/>
    </source>
</evidence>
<dbReference type="CDD" id="cd12152">
    <property type="entry name" value="F1-ATPase_delta"/>
    <property type="match status" value="1"/>
</dbReference>
<evidence type="ECO:0000256" key="4">
    <source>
        <dbReference type="ARBA" id="ARBA00023065"/>
    </source>
</evidence>
<dbReference type="InterPro" id="IPR001469">
    <property type="entry name" value="ATP_synth_F1_dsu/esu"/>
</dbReference>
<dbReference type="EMBL" id="JAGQLK010000051">
    <property type="protein sequence ID" value="MCA9383301.1"/>
    <property type="molecule type" value="Genomic_DNA"/>
</dbReference>
<dbReference type="NCBIfam" id="TIGR01216">
    <property type="entry name" value="ATP_synt_epsi"/>
    <property type="match status" value="1"/>
</dbReference>
<comment type="caution">
    <text evidence="11">The sequence shown here is derived from an EMBL/GenBank/DDBJ whole genome shotgun (WGS) entry which is preliminary data.</text>
</comment>
<keyword evidence="6 8" id="KW-0139">CF(1)</keyword>
<dbReference type="InterPro" id="IPR020546">
    <property type="entry name" value="ATP_synth_F1_dsu/esu_N"/>
</dbReference>
<evidence type="ECO:0000256" key="6">
    <source>
        <dbReference type="ARBA" id="ARBA00023196"/>
    </source>
</evidence>
<accession>A0A955L5C7</accession>
<reference evidence="11" key="2">
    <citation type="journal article" date="2021" name="Microbiome">
        <title>Successional dynamics and alternative stable states in a saline activated sludge microbial community over 9 years.</title>
        <authorList>
            <person name="Wang Y."/>
            <person name="Ye J."/>
            <person name="Ju F."/>
            <person name="Liu L."/>
            <person name="Boyd J.A."/>
            <person name="Deng Y."/>
            <person name="Parks D.H."/>
            <person name="Jiang X."/>
            <person name="Yin X."/>
            <person name="Woodcroft B.J."/>
            <person name="Tyson G.W."/>
            <person name="Hugenholtz P."/>
            <person name="Polz M.F."/>
            <person name="Zhang T."/>
        </authorList>
    </citation>
    <scope>NUCLEOTIDE SEQUENCE</scope>
    <source>
        <strain evidence="11">HKST-UBA14</strain>
    </source>
</reference>
<dbReference type="InterPro" id="IPR036771">
    <property type="entry name" value="ATPsynth_dsu/esu_N"/>
</dbReference>
<dbReference type="AlphaFoldDB" id="A0A955L5C7"/>